<dbReference type="Pfam" id="PF00583">
    <property type="entry name" value="Acetyltransf_1"/>
    <property type="match status" value="1"/>
</dbReference>
<dbReference type="PROSITE" id="PS51186">
    <property type="entry name" value="GNAT"/>
    <property type="match status" value="1"/>
</dbReference>
<dbReference type="PANTHER" id="PTHR13355">
    <property type="entry name" value="GLUCOSAMINE 6-PHOSPHATE N-ACETYLTRANSFERASE"/>
    <property type="match status" value="1"/>
</dbReference>
<dbReference type="GO" id="GO:0008080">
    <property type="term" value="F:N-acetyltransferase activity"/>
    <property type="evidence" value="ECO:0007669"/>
    <property type="project" value="TreeGrafter"/>
</dbReference>
<name>A0A075LQY5_9EURY</name>
<reference evidence="3" key="1">
    <citation type="submission" date="2013-06" db="EMBL/GenBank/DDBJ databases">
        <title>Complete Genome Sequence of Hyperthermophilic Palaeococcus pacificus DY20341T, Isolated from a Deep-Sea Hydrothermal Sediments.</title>
        <authorList>
            <person name="Zeng X."/>
            <person name="Shao Z."/>
        </authorList>
    </citation>
    <scope>NUCLEOTIDE SEQUENCE [LARGE SCALE GENOMIC DNA]</scope>
    <source>
        <strain evidence="3">DY20341</strain>
    </source>
</reference>
<dbReference type="InterPro" id="IPR039143">
    <property type="entry name" value="GNPNAT1-like"/>
</dbReference>
<evidence type="ECO:0000313" key="2">
    <source>
        <dbReference type="EMBL" id="AIF68719.1"/>
    </source>
</evidence>
<proteinExistence type="predicted"/>
<evidence type="ECO:0000313" key="3">
    <source>
        <dbReference type="Proteomes" id="UP000027981"/>
    </source>
</evidence>
<sequence>MKIRMAKLEDVSDITAVHCSGVEKWRRIDGSEAPYEELTIWERYRHGGPWMSVESCAAHLNILLLEKQISLVAELNGKIVGNAELLISEENVNGKITRIAHLDVIEVHKEFRGKGVGRAIVEFAEKLAKEKKCQLLTVTPDKSALGFYSKLGINEVIHTGVLYAFDLSKFPKRDAQPELREFTWREIKEKELLLGKFQSAYHHWFTAFKDRIAGIDDRVHFESGHIGEGYYVLEGSFFDAKTATLYFWGKNLRDALILAGNRANTLGFKVLKTIVPAEHHKDVEDLGATPLEKNVILAKKLSTL</sequence>
<gene>
    <name evidence="2" type="ORF">PAP_01395</name>
</gene>
<evidence type="ECO:0000259" key="1">
    <source>
        <dbReference type="PROSITE" id="PS51186"/>
    </source>
</evidence>
<dbReference type="Gene3D" id="3.40.630.30">
    <property type="match status" value="1"/>
</dbReference>
<dbReference type="OrthoDB" id="194677at2157"/>
<dbReference type="eggNOG" id="arCOG00844">
    <property type="taxonomic scope" value="Archaea"/>
</dbReference>
<dbReference type="KEGG" id="ppac:PAP_01395"/>
<accession>A0A075LQY5</accession>
<dbReference type="AlphaFoldDB" id="A0A075LQY5"/>
<dbReference type="InterPro" id="IPR016181">
    <property type="entry name" value="Acyl_CoA_acyltransferase"/>
</dbReference>
<dbReference type="InterPro" id="IPR000182">
    <property type="entry name" value="GNAT_dom"/>
</dbReference>
<keyword evidence="3" id="KW-1185">Reference proteome</keyword>
<dbReference type="RefSeq" id="WP_048164246.1">
    <property type="nucleotide sequence ID" value="NZ_CP006019.1"/>
</dbReference>
<dbReference type="CDD" id="cd04301">
    <property type="entry name" value="NAT_SF"/>
    <property type="match status" value="1"/>
</dbReference>
<reference evidence="2 3" key="2">
    <citation type="journal article" date="2015" name="Genome Announc.">
        <title>Complete Genome Sequence of Hyperthermophilic Piezophilic Archaeon Palaeococcus pacificus DY20341T, Isolated from Deep-Sea Hydrothermal Sediments.</title>
        <authorList>
            <person name="Zeng X."/>
            <person name="Jebbar M."/>
            <person name="Shao Z."/>
        </authorList>
    </citation>
    <scope>NUCLEOTIDE SEQUENCE [LARGE SCALE GENOMIC DNA]</scope>
    <source>
        <strain evidence="2 3">DY20341</strain>
    </source>
</reference>
<dbReference type="STRING" id="1343739.PAP_01395"/>
<dbReference type="HOGENOM" id="CLU_896077_0_0_2"/>
<dbReference type="SUPFAM" id="SSF55729">
    <property type="entry name" value="Acyl-CoA N-acyltransferases (Nat)"/>
    <property type="match status" value="1"/>
</dbReference>
<dbReference type="GeneID" id="24841412"/>
<feature type="domain" description="N-acetyltransferase" evidence="1">
    <location>
        <begin position="1"/>
        <end position="172"/>
    </location>
</feature>
<dbReference type="EMBL" id="CP006019">
    <property type="protein sequence ID" value="AIF68719.1"/>
    <property type="molecule type" value="Genomic_DNA"/>
</dbReference>
<dbReference type="Proteomes" id="UP000027981">
    <property type="component" value="Chromosome"/>
</dbReference>
<protein>
    <recommendedName>
        <fullName evidence="1">N-acetyltransferase domain-containing protein</fullName>
    </recommendedName>
</protein>
<organism evidence="2 3">
    <name type="scientific">Palaeococcus pacificus DY20341</name>
    <dbReference type="NCBI Taxonomy" id="1343739"/>
    <lineage>
        <taxon>Archaea</taxon>
        <taxon>Methanobacteriati</taxon>
        <taxon>Methanobacteriota</taxon>
        <taxon>Thermococci</taxon>
        <taxon>Thermococcales</taxon>
        <taxon>Thermococcaceae</taxon>
        <taxon>Palaeococcus</taxon>
    </lineage>
</organism>